<dbReference type="EC" id="4.6.1.17" evidence="4"/>
<dbReference type="AlphaFoldDB" id="A0A9Q4GJ26"/>
<comment type="catalytic activity">
    <reaction evidence="4">
        <text>(8S)-3',8-cyclo-7,8-dihydroguanosine 5'-triphosphate = cyclic pyranopterin phosphate + diphosphate</text>
        <dbReference type="Rhea" id="RHEA:49580"/>
        <dbReference type="ChEBI" id="CHEBI:33019"/>
        <dbReference type="ChEBI" id="CHEBI:59648"/>
        <dbReference type="ChEBI" id="CHEBI:131766"/>
        <dbReference type="EC" id="4.6.1.17"/>
    </reaction>
</comment>
<evidence type="ECO:0000256" key="2">
    <source>
        <dbReference type="ARBA" id="ARBA00023150"/>
    </source>
</evidence>
<keyword evidence="2 4" id="KW-0501">Molybdenum cofactor biosynthesis</keyword>
<dbReference type="NCBIfam" id="NF008999">
    <property type="entry name" value="PRK12343.1"/>
    <property type="match status" value="1"/>
</dbReference>
<feature type="active site" evidence="4">
    <location>
        <position position="128"/>
    </location>
</feature>
<reference evidence="6" key="1">
    <citation type="submission" date="2022-09" db="EMBL/GenBank/DDBJ databases">
        <title>Haloadaptaus new haloarchaeum isolated from saline soil.</title>
        <authorList>
            <person name="Duran-Viseras A."/>
            <person name="Sanchez-Porro C."/>
            <person name="Ventosa A."/>
        </authorList>
    </citation>
    <scope>NUCLEOTIDE SEQUENCE</scope>
    <source>
        <strain evidence="6">F3-133</strain>
    </source>
</reference>
<dbReference type="GO" id="GO:0006777">
    <property type="term" value="P:Mo-molybdopterin cofactor biosynthetic process"/>
    <property type="evidence" value="ECO:0007669"/>
    <property type="project" value="UniProtKB-UniRule"/>
</dbReference>
<feature type="binding site" evidence="4">
    <location>
        <begin position="77"/>
        <end position="79"/>
    </location>
    <ligand>
        <name>substrate</name>
    </ligand>
</feature>
<comment type="subunit">
    <text evidence="4">Homohexamer; trimer of dimers.</text>
</comment>
<name>A0A9Q4GJ26_9EURY</name>
<feature type="domain" description="Molybdopterin cofactor biosynthesis C (MoaC)" evidence="5">
    <location>
        <begin position="17"/>
        <end position="155"/>
    </location>
</feature>
<evidence type="ECO:0000256" key="3">
    <source>
        <dbReference type="ARBA" id="ARBA00023239"/>
    </source>
</evidence>
<dbReference type="GO" id="GO:0061799">
    <property type="term" value="F:cyclic pyranopterin monophosphate synthase activity"/>
    <property type="evidence" value="ECO:0007669"/>
    <property type="project" value="UniProtKB-UniRule"/>
</dbReference>
<evidence type="ECO:0000256" key="4">
    <source>
        <dbReference type="HAMAP-Rule" id="MF_01224"/>
    </source>
</evidence>
<evidence type="ECO:0000256" key="1">
    <source>
        <dbReference type="ARBA" id="ARBA00005046"/>
    </source>
</evidence>
<keyword evidence="7" id="KW-1185">Reference proteome</keyword>
<proteinExistence type="inferred from homology"/>
<dbReference type="EMBL" id="RKLV01000008">
    <property type="protein sequence ID" value="MCX2819473.1"/>
    <property type="molecule type" value="Genomic_DNA"/>
</dbReference>
<dbReference type="RefSeq" id="WP_266087761.1">
    <property type="nucleotide sequence ID" value="NZ_RKLV01000008.1"/>
</dbReference>
<comment type="similarity">
    <text evidence="4">Belongs to the MoaC family.</text>
</comment>
<dbReference type="InterPro" id="IPR023045">
    <property type="entry name" value="MoaC"/>
</dbReference>
<dbReference type="InterPro" id="IPR036522">
    <property type="entry name" value="MoaC_sf"/>
</dbReference>
<gene>
    <name evidence="4 6" type="primary">moaC</name>
    <name evidence="6" type="ORF">EGH25_08935</name>
</gene>
<evidence type="ECO:0000259" key="5">
    <source>
        <dbReference type="Pfam" id="PF01967"/>
    </source>
</evidence>
<keyword evidence="3 4" id="KW-0456">Lyase</keyword>
<dbReference type="InterPro" id="IPR002820">
    <property type="entry name" value="Mopterin_CF_biosynth-C_dom"/>
</dbReference>
<organism evidence="6 7">
    <name type="scientific">Halorutilus salinus</name>
    <dbReference type="NCBI Taxonomy" id="2487751"/>
    <lineage>
        <taxon>Archaea</taxon>
        <taxon>Methanobacteriati</taxon>
        <taxon>Methanobacteriota</taxon>
        <taxon>Stenosarchaea group</taxon>
        <taxon>Halobacteria</taxon>
        <taxon>Halorutilales</taxon>
        <taxon>Halorutilaceae</taxon>
        <taxon>Halorutilus</taxon>
    </lineage>
</organism>
<evidence type="ECO:0000313" key="7">
    <source>
        <dbReference type="Proteomes" id="UP001149411"/>
    </source>
</evidence>
<comment type="caution">
    <text evidence="6">The sequence shown here is derived from an EMBL/GenBank/DDBJ whole genome shotgun (WGS) entry which is preliminary data.</text>
</comment>
<dbReference type="InterPro" id="IPR023047">
    <property type="entry name" value="Mo_CF_biosynth-C_arc"/>
</dbReference>
<feature type="binding site" evidence="4">
    <location>
        <begin position="113"/>
        <end position="114"/>
    </location>
    <ligand>
        <name>substrate</name>
    </ligand>
</feature>
<evidence type="ECO:0000313" key="6">
    <source>
        <dbReference type="EMBL" id="MCX2819473.1"/>
    </source>
</evidence>
<accession>A0A9Q4GJ26</accession>
<dbReference type="Gene3D" id="3.30.70.640">
    <property type="entry name" value="Molybdopterin cofactor biosynthesis C (MoaC) domain"/>
    <property type="match status" value="1"/>
</dbReference>
<comment type="function">
    <text evidence="4">Catalyzes the conversion of (8S)-3',8-cyclo-7,8-dihydroguanosine 5'-triphosphate to cyclic pyranopterin monophosphate (cPMP).</text>
</comment>
<dbReference type="HAMAP" id="MF_01224_A">
    <property type="entry name" value="MoaC_A"/>
    <property type="match status" value="1"/>
</dbReference>
<protein>
    <recommendedName>
        <fullName evidence="4">Probable cyclic pyranopterin monophosphate synthase</fullName>
        <ecNumber evidence="4">4.6.1.17</ecNumber>
    </recommendedName>
    <alternativeName>
        <fullName evidence="4">Molybdenum cofactor biosynthesis protein C</fullName>
    </alternativeName>
</protein>
<dbReference type="SUPFAM" id="SSF55040">
    <property type="entry name" value="Molybdenum cofactor biosynthesis protein C, MoaC"/>
    <property type="match status" value="1"/>
</dbReference>
<comment type="pathway">
    <text evidence="1 4">Cofactor biosynthesis; molybdopterin biosynthesis.</text>
</comment>
<sequence>MTDDPEFTHIQDGEAQMVDVTEKDDVRRESTASGGIRLREETVTAIREGDVEKGNVLSTARIAAIDAVKHTWEDVPMCHQIPVTGIDTGFELEEDAVVARVSVTSTGKTGVEMEALNGVTRALLTVWDMVKSAEKDEDGGYPEARIEDVTVDEKVKRQR</sequence>
<dbReference type="Proteomes" id="UP001149411">
    <property type="component" value="Unassembled WGS sequence"/>
</dbReference>
<dbReference type="Pfam" id="PF01967">
    <property type="entry name" value="MoaC"/>
    <property type="match status" value="1"/>
</dbReference>
<dbReference type="CDD" id="cd01419">
    <property type="entry name" value="MoaC_A"/>
    <property type="match status" value="1"/>
</dbReference>
<dbReference type="NCBIfam" id="TIGR00581">
    <property type="entry name" value="moaC"/>
    <property type="match status" value="1"/>
</dbReference>